<dbReference type="Gene3D" id="3.30.160.60">
    <property type="entry name" value="Classic Zinc Finger"/>
    <property type="match status" value="1"/>
</dbReference>
<feature type="domain" description="C2H2-type" evidence="3">
    <location>
        <begin position="322"/>
        <end position="345"/>
    </location>
</feature>
<dbReference type="VEuPathDB" id="FungiDB:JI435_436580"/>
<feature type="compositionally biased region" description="Polar residues" evidence="2">
    <location>
        <begin position="218"/>
        <end position="240"/>
    </location>
</feature>
<dbReference type="Proteomes" id="UP000663193">
    <property type="component" value="Chromosome 9"/>
</dbReference>
<evidence type="ECO:0000313" key="5">
    <source>
        <dbReference type="Proteomes" id="UP000663193"/>
    </source>
</evidence>
<evidence type="ECO:0000313" key="4">
    <source>
        <dbReference type="EMBL" id="QRC98988.1"/>
    </source>
</evidence>
<proteinExistence type="predicted"/>
<evidence type="ECO:0000259" key="3">
    <source>
        <dbReference type="PROSITE" id="PS50157"/>
    </source>
</evidence>
<organism evidence="4 5">
    <name type="scientific">Phaeosphaeria nodorum (strain SN15 / ATCC MYA-4574 / FGSC 10173)</name>
    <name type="common">Glume blotch fungus</name>
    <name type="synonym">Parastagonospora nodorum</name>
    <dbReference type="NCBI Taxonomy" id="321614"/>
    <lineage>
        <taxon>Eukaryota</taxon>
        <taxon>Fungi</taxon>
        <taxon>Dikarya</taxon>
        <taxon>Ascomycota</taxon>
        <taxon>Pezizomycotina</taxon>
        <taxon>Dothideomycetes</taxon>
        <taxon>Pleosporomycetidae</taxon>
        <taxon>Pleosporales</taxon>
        <taxon>Pleosporineae</taxon>
        <taxon>Phaeosphaeriaceae</taxon>
        <taxon>Parastagonospora</taxon>
    </lineage>
</organism>
<dbReference type="SMART" id="SM00355">
    <property type="entry name" value="ZnF_C2H2"/>
    <property type="match status" value="3"/>
</dbReference>
<keyword evidence="1" id="KW-0479">Metal-binding</keyword>
<evidence type="ECO:0000256" key="1">
    <source>
        <dbReference type="PROSITE-ProRule" id="PRU00042"/>
    </source>
</evidence>
<evidence type="ECO:0000256" key="2">
    <source>
        <dbReference type="SAM" id="MobiDB-lite"/>
    </source>
</evidence>
<reference evidence="5" key="1">
    <citation type="journal article" date="2021" name="BMC Genomics">
        <title>Chromosome-level genome assembly and manually-curated proteome of model necrotroph Parastagonospora nodorum Sn15 reveals a genome-wide trove of candidate effector homologs, and redundancy of virulence-related functions within an accessory chromosome.</title>
        <authorList>
            <person name="Bertazzoni S."/>
            <person name="Jones D.A.B."/>
            <person name="Phan H.T."/>
            <person name="Tan K.-C."/>
            <person name="Hane J.K."/>
        </authorList>
    </citation>
    <scope>NUCLEOTIDE SEQUENCE [LARGE SCALE GENOMIC DNA]</scope>
    <source>
        <strain evidence="5">SN15 / ATCC MYA-4574 / FGSC 10173)</strain>
    </source>
</reference>
<accession>A0A7U2F7A4</accession>
<dbReference type="SUPFAM" id="SSF57667">
    <property type="entry name" value="beta-beta-alpha zinc fingers"/>
    <property type="match status" value="1"/>
</dbReference>
<dbReference type="InterPro" id="IPR013087">
    <property type="entry name" value="Znf_C2H2_type"/>
</dbReference>
<dbReference type="PROSITE" id="PS50157">
    <property type="entry name" value="ZINC_FINGER_C2H2_2"/>
    <property type="match status" value="1"/>
</dbReference>
<feature type="compositionally biased region" description="Low complexity" evidence="2">
    <location>
        <begin position="244"/>
        <end position="255"/>
    </location>
</feature>
<sequence length="429" mass="47107">MEPALLVGLVLGLTIPFGLALVFRLWIFLRNRERALQSEDIETWSKLRSSQARTSLQTRNQVEKEINLSSKQILGLDNATYLAGLPLDPSTLNVAPAYFKPQYDKILGSKSSCFTPAQGAAKLANGCVNPWDVEHEPNSTIFPHLRETAIAGPSRSVEPDQMANCVPLAVGKGSNTRDSELVSPVAGLRPFWQPEWIHSCIGSTADIEMSEFPGSEATLPSSSSTATGDTSRVNSPVTGDTSRVDSPVTSTSSVSLAKEGKGIKIRPGSPVDIVNYAVVTPHDSKIESAASAEFAFPHDIMAASPQGVPPIRQTLLCNVASHVCEKCDLSFRTRGQLKNHDNRKHNLRFKCIFCTAAFGLRADLERHKITRHIDDLCQKPLKVFRCPVSGCPTSEKEYFRKDNFHKHMRRCSKAREKAKAKQEVSQSPD</sequence>
<dbReference type="AlphaFoldDB" id="A0A7U2F7A4"/>
<gene>
    <name evidence="4" type="ORF">JI435_436580</name>
</gene>
<name>A0A7U2F7A4_PHANO</name>
<dbReference type="InterPro" id="IPR036236">
    <property type="entry name" value="Znf_C2H2_sf"/>
</dbReference>
<dbReference type="GO" id="GO:0008270">
    <property type="term" value="F:zinc ion binding"/>
    <property type="evidence" value="ECO:0007669"/>
    <property type="project" value="UniProtKB-KW"/>
</dbReference>
<keyword evidence="1" id="KW-0863">Zinc-finger</keyword>
<dbReference type="PROSITE" id="PS00028">
    <property type="entry name" value="ZINC_FINGER_C2H2_1"/>
    <property type="match status" value="2"/>
</dbReference>
<keyword evidence="1" id="KW-0862">Zinc</keyword>
<protein>
    <recommendedName>
        <fullName evidence="3">C2H2-type domain-containing protein</fullName>
    </recommendedName>
</protein>
<dbReference type="EMBL" id="CP069031">
    <property type="protein sequence ID" value="QRC98988.1"/>
    <property type="molecule type" value="Genomic_DNA"/>
</dbReference>
<dbReference type="OrthoDB" id="3801139at2759"/>
<feature type="region of interest" description="Disordered" evidence="2">
    <location>
        <begin position="213"/>
        <end position="257"/>
    </location>
</feature>
<keyword evidence="5" id="KW-1185">Reference proteome</keyword>